<proteinExistence type="predicted"/>
<reference evidence="2 3" key="1">
    <citation type="journal article" date="2019" name="Mol. Biol. Evol.">
        <title>Blast fungal genomes show frequent chromosomal changes, gene gains and losses, and effector gene turnover.</title>
        <authorList>
            <person name="Gomez Luciano L.B."/>
            <person name="Jason Tsai I."/>
            <person name="Chuma I."/>
            <person name="Tosa Y."/>
            <person name="Chen Y.H."/>
            <person name="Li J.Y."/>
            <person name="Li M.Y."/>
            <person name="Jade Lu M.Y."/>
            <person name="Nakayashiki H."/>
            <person name="Li W.H."/>
        </authorList>
    </citation>
    <scope>NUCLEOTIDE SEQUENCE [LARGE SCALE GENOMIC DNA]</scope>
    <source>
        <strain evidence="2">MZ5-1-6</strain>
    </source>
</reference>
<organism evidence="2 3">
    <name type="scientific">Pyricularia oryzae</name>
    <name type="common">Rice blast fungus</name>
    <name type="synonym">Magnaporthe oryzae</name>
    <dbReference type="NCBI Taxonomy" id="318829"/>
    <lineage>
        <taxon>Eukaryota</taxon>
        <taxon>Fungi</taxon>
        <taxon>Dikarya</taxon>
        <taxon>Ascomycota</taxon>
        <taxon>Pezizomycotina</taxon>
        <taxon>Sordariomycetes</taxon>
        <taxon>Sordariomycetidae</taxon>
        <taxon>Magnaporthales</taxon>
        <taxon>Pyriculariaceae</taxon>
        <taxon>Pyricularia</taxon>
    </lineage>
</organism>
<feature type="region of interest" description="Disordered" evidence="1">
    <location>
        <begin position="141"/>
        <end position="181"/>
    </location>
</feature>
<evidence type="ECO:0000256" key="1">
    <source>
        <dbReference type="SAM" id="MobiDB-lite"/>
    </source>
</evidence>
<evidence type="ECO:0000313" key="2">
    <source>
        <dbReference type="EMBL" id="QBZ54322.1"/>
    </source>
</evidence>
<dbReference type="EMBL" id="CP034204">
    <property type="protein sequence ID" value="QBZ54322.1"/>
    <property type="molecule type" value="Genomic_DNA"/>
</dbReference>
<evidence type="ECO:0000313" key="3">
    <source>
        <dbReference type="Proteomes" id="UP000294847"/>
    </source>
</evidence>
<dbReference type="Proteomes" id="UP000294847">
    <property type="component" value="Chromosome 1"/>
</dbReference>
<gene>
    <name evidence="2" type="ORF">PoMZ_10018</name>
</gene>
<name>A0A4P7MZ22_PYROR</name>
<sequence>MLPDEQFSTHNIYLTPYTVKQCSPNESSSIIAASGQRPKHQRAAVACDRCRHAKEKVQTGLLETVANMSTSFADIKSSISGADSRLGTYLAYFEEAMKIIVAAIQSGAAQPTPLSVKTEPRASWDVEEPIAAFILDDDRSNIPPGYYDQTSWAGTEEARWGHTPPNDTRPKKSPTGRKRIT</sequence>
<feature type="compositionally biased region" description="Basic residues" evidence="1">
    <location>
        <begin position="171"/>
        <end position="181"/>
    </location>
</feature>
<protein>
    <submittedName>
        <fullName evidence="2">Uncharacterized protein</fullName>
    </submittedName>
</protein>
<accession>A0A4P7MZ22</accession>
<dbReference type="AlphaFoldDB" id="A0A4P7MZ22"/>